<organism evidence="8 9">
    <name type="scientific">Sinocyclocheilus grahami</name>
    <name type="common">Dianchi golden-line fish</name>
    <name type="synonym">Barbus grahami</name>
    <dbReference type="NCBI Taxonomy" id="75366"/>
    <lineage>
        <taxon>Eukaryota</taxon>
        <taxon>Metazoa</taxon>
        <taxon>Chordata</taxon>
        <taxon>Craniata</taxon>
        <taxon>Vertebrata</taxon>
        <taxon>Euteleostomi</taxon>
        <taxon>Actinopterygii</taxon>
        <taxon>Neopterygii</taxon>
        <taxon>Teleostei</taxon>
        <taxon>Ostariophysi</taxon>
        <taxon>Cypriniformes</taxon>
        <taxon>Cyprinidae</taxon>
        <taxon>Cyprininae</taxon>
        <taxon>Sinocyclocheilus</taxon>
    </lineage>
</organism>
<evidence type="ECO:0000256" key="2">
    <source>
        <dbReference type="ARBA" id="ARBA00010222"/>
    </source>
</evidence>
<keyword evidence="6" id="KW-0539">Nucleus</keyword>
<reference evidence="8" key="2">
    <citation type="submission" date="2025-09" db="UniProtKB">
        <authorList>
            <consortium name="Ensembl"/>
        </authorList>
    </citation>
    <scope>IDENTIFICATION</scope>
</reference>
<keyword evidence="4" id="KW-0805">Transcription regulation</keyword>
<evidence type="ECO:0000256" key="3">
    <source>
        <dbReference type="ARBA" id="ARBA00019696"/>
    </source>
</evidence>
<comment type="similarity">
    <text evidence="2">Belongs to the Mediator complex subunit 23 family.</text>
</comment>
<keyword evidence="5" id="KW-0804">Transcription</keyword>
<evidence type="ECO:0000256" key="5">
    <source>
        <dbReference type="ARBA" id="ARBA00023163"/>
    </source>
</evidence>
<dbReference type="GO" id="GO:0005667">
    <property type="term" value="C:transcription regulator complex"/>
    <property type="evidence" value="ECO:0007669"/>
    <property type="project" value="TreeGrafter"/>
</dbReference>
<name>A0A672KD20_SINGR</name>
<proteinExistence type="inferred from homology"/>
<dbReference type="Pfam" id="PF11573">
    <property type="entry name" value="Med23"/>
    <property type="match status" value="2"/>
</dbReference>
<dbReference type="PANTHER" id="PTHR12691:SF10">
    <property type="entry name" value="MEDIATOR OF RNA POLYMERASE II TRANSCRIPTION SUBUNIT 23"/>
    <property type="match status" value="1"/>
</dbReference>
<evidence type="ECO:0000256" key="1">
    <source>
        <dbReference type="ARBA" id="ARBA00004123"/>
    </source>
</evidence>
<dbReference type="Ensembl" id="ENSSGRT00000008149.1">
    <property type="protein sequence ID" value="ENSSGRP00000007461.1"/>
    <property type="gene ID" value="ENSSGRG00000005110.1"/>
</dbReference>
<dbReference type="Proteomes" id="UP000472262">
    <property type="component" value="Unassembled WGS sequence"/>
</dbReference>
<keyword evidence="9" id="KW-1185">Reference proteome</keyword>
<dbReference type="GO" id="GO:0006357">
    <property type="term" value="P:regulation of transcription by RNA polymerase II"/>
    <property type="evidence" value="ECO:0007669"/>
    <property type="project" value="TreeGrafter"/>
</dbReference>
<dbReference type="InParanoid" id="A0A672KD20"/>
<dbReference type="InterPro" id="IPR021629">
    <property type="entry name" value="Mediator_Med23"/>
</dbReference>
<sequence>MFMDSPEDERTKLVSCLGAFRQYWSTLPQESHDQCVQWIVRFIHSQHSPKRISFLYDCLAMAVETSLLPPSVGVSLYSLHLCDCQGVRDLLKAVMDKIQTVPNFMSSAVVQQLLAAREVVEYILDRNACLLPAYFAVTEIRKLYPEGMLSHWLLGSLISDFVDSFRPTARINSICGRCNLLPVVNNSGAICNSWKLDPTTLRFPLRGMLPYDKVPLSTSQNY</sequence>
<protein>
    <recommendedName>
        <fullName evidence="3">Mediator of RNA polymerase II transcription subunit 23</fullName>
    </recommendedName>
    <alternativeName>
        <fullName evidence="7">Mediator complex subunit 23</fullName>
    </alternativeName>
</protein>
<reference evidence="8" key="1">
    <citation type="submission" date="2025-08" db="UniProtKB">
        <authorList>
            <consortium name="Ensembl"/>
        </authorList>
    </citation>
    <scope>IDENTIFICATION</scope>
</reference>
<dbReference type="AlphaFoldDB" id="A0A672KD20"/>
<evidence type="ECO:0000256" key="4">
    <source>
        <dbReference type="ARBA" id="ARBA00023015"/>
    </source>
</evidence>
<dbReference type="GO" id="GO:0016592">
    <property type="term" value="C:mediator complex"/>
    <property type="evidence" value="ECO:0007669"/>
    <property type="project" value="TreeGrafter"/>
</dbReference>
<dbReference type="GO" id="GO:0010628">
    <property type="term" value="P:positive regulation of gene expression"/>
    <property type="evidence" value="ECO:0007669"/>
    <property type="project" value="TreeGrafter"/>
</dbReference>
<evidence type="ECO:0000256" key="7">
    <source>
        <dbReference type="ARBA" id="ARBA00031961"/>
    </source>
</evidence>
<dbReference type="OMA" id="KCANNVA"/>
<dbReference type="PANTHER" id="PTHR12691">
    <property type="entry name" value="MEDIATOR OF RNA POLYMERASE II TRANSCRIPTION SUBUNIT 23"/>
    <property type="match status" value="1"/>
</dbReference>
<comment type="subcellular location">
    <subcellularLocation>
        <location evidence="1">Nucleus</location>
    </subcellularLocation>
</comment>
<accession>A0A672KD20</accession>
<evidence type="ECO:0000313" key="8">
    <source>
        <dbReference type="Ensembl" id="ENSSGRP00000007461.1"/>
    </source>
</evidence>
<evidence type="ECO:0000313" key="9">
    <source>
        <dbReference type="Proteomes" id="UP000472262"/>
    </source>
</evidence>
<evidence type="ECO:0000256" key="6">
    <source>
        <dbReference type="ARBA" id="ARBA00023242"/>
    </source>
</evidence>
<gene>
    <name evidence="8" type="primary">LOC107577140</name>
</gene>